<gene>
    <name evidence="3" type="primary">LOC121503190</name>
</gene>
<evidence type="ECO:0000256" key="1">
    <source>
        <dbReference type="SAM" id="MobiDB-lite"/>
    </source>
</evidence>
<name>A0ABM4GCL9_DROKI</name>
<proteinExistence type="predicted"/>
<feature type="compositionally biased region" description="Low complexity" evidence="1">
    <location>
        <begin position="93"/>
        <end position="113"/>
    </location>
</feature>
<reference evidence="3" key="2">
    <citation type="submission" date="2025-08" db="UniProtKB">
        <authorList>
            <consortium name="RefSeq"/>
        </authorList>
    </citation>
    <scope>IDENTIFICATION</scope>
    <source>
        <strain evidence="3">14028-0561.14</strain>
        <tissue evidence="3">Whole fly</tissue>
    </source>
</reference>
<dbReference type="RefSeq" id="XP_070140463.1">
    <property type="nucleotide sequence ID" value="XM_070284362.1"/>
</dbReference>
<organism evidence="2 3">
    <name type="scientific">Drosophila kikkawai</name>
    <name type="common">Fruit fly</name>
    <dbReference type="NCBI Taxonomy" id="30033"/>
    <lineage>
        <taxon>Eukaryota</taxon>
        <taxon>Metazoa</taxon>
        <taxon>Ecdysozoa</taxon>
        <taxon>Arthropoda</taxon>
        <taxon>Hexapoda</taxon>
        <taxon>Insecta</taxon>
        <taxon>Pterygota</taxon>
        <taxon>Neoptera</taxon>
        <taxon>Endopterygota</taxon>
        <taxon>Diptera</taxon>
        <taxon>Brachycera</taxon>
        <taxon>Muscomorpha</taxon>
        <taxon>Ephydroidea</taxon>
        <taxon>Drosophilidae</taxon>
        <taxon>Drosophila</taxon>
        <taxon>Sophophora</taxon>
    </lineage>
</organism>
<keyword evidence="2" id="KW-1185">Reference proteome</keyword>
<evidence type="ECO:0000313" key="2">
    <source>
        <dbReference type="Proteomes" id="UP001652661"/>
    </source>
</evidence>
<feature type="region of interest" description="Disordered" evidence="1">
    <location>
        <begin position="93"/>
        <end position="116"/>
    </location>
</feature>
<feature type="region of interest" description="Disordered" evidence="1">
    <location>
        <begin position="157"/>
        <end position="202"/>
    </location>
</feature>
<reference evidence="2" key="1">
    <citation type="submission" date="2025-05" db="UniProtKB">
        <authorList>
            <consortium name="RefSeq"/>
        </authorList>
    </citation>
    <scope>NUCLEOTIDE SEQUENCE [LARGE SCALE GENOMIC DNA]</scope>
    <source>
        <strain evidence="2">14028-0561.14</strain>
    </source>
</reference>
<protein>
    <recommendedName>
        <fullName evidence="4">Endonuclease/exonuclease/phosphatase domain-containing protein</fullName>
    </recommendedName>
</protein>
<evidence type="ECO:0000313" key="3">
    <source>
        <dbReference type="RefSeq" id="XP_070140463.1"/>
    </source>
</evidence>
<dbReference type="GeneID" id="121503190"/>
<evidence type="ECO:0008006" key="4">
    <source>
        <dbReference type="Google" id="ProtNLM"/>
    </source>
</evidence>
<accession>A0ABM4GCL9</accession>
<dbReference type="Proteomes" id="UP001652661">
    <property type="component" value="Chromosome 2R"/>
</dbReference>
<sequence length="202" mass="22095">MAHDRTALPEELMSLVEASPKDQKLLMGADTNAHHCVWGSPDINDRAGKCCHMSPKDYRPISLTSFLLKTLEKLLDLYIRNDSFGYITRARARPTNSHTGRTTTGHTSGGKTPASELATLGPRRALYKARHGTGEVTQSLIAIVITQAAKSLFLEPGTSCRRRHPDVRGPSQTRGAYARPGAPDLIFPVAPNQHSPDPDQFT</sequence>